<name>A0AAI8QGN8_9HELI</name>
<keyword evidence="3" id="KW-1185">Reference proteome</keyword>
<protein>
    <submittedName>
        <fullName evidence="1">Uncharacterized protein</fullName>
    </submittedName>
</protein>
<dbReference type="Proteomes" id="UP000006036">
    <property type="component" value="Chromosome 1"/>
</dbReference>
<accession>A0AAI8QGN8</accession>
<dbReference type="EMBL" id="DS990392">
    <property type="protein sequence ID" value="EFR46441.1"/>
    <property type="molecule type" value="Genomic_DNA"/>
</dbReference>
<reference evidence="2" key="1">
    <citation type="submission" date="2008-08" db="EMBL/GenBank/DDBJ databases">
        <title>Annotation of Helicobacter cinaedi strain CCUG 18818.</title>
        <authorList>
            <consortium name="The Broad Institute Genome Sequencing Platform"/>
            <person name="Fox J.G."/>
            <person name="Shen Z."/>
            <person name="Charoenlap N."/>
            <person name="Schauer D.B."/>
            <person name="Ward D."/>
            <person name="Mehta T."/>
            <person name="Young S."/>
            <person name="Jaffe D."/>
            <person name="Gnerre S."/>
            <person name="Berlin A."/>
            <person name="Heiman D."/>
            <person name="Hepburn T."/>
            <person name="Shea T."/>
            <person name="Sykes S."/>
            <person name="Alvarado L."/>
            <person name="Kodira C."/>
            <person name="Borodovsky M."/>
            <person name="Lander E."/>
            <person name="Galagan J."/>
            <person name="Nusbaum C."/>
            <person name="Birren B."/>
        </authorList>
    </citation>
    <scope>NUCLEOTIDE SEQUENCE</scope>
    <source>
        <strain evidence="2">CCUG 18818</strain>
    </source>
</reference>
<evidence type="ECO:0000313" key="4">
    <source>
        <dbReference type="Proteomes" id="UP000006036"/>
    </source>
</evidence>
<sequence>MKTQHSKHHIPCKICGEQSQFAFYAQILHTFNEPFYKCQNCGFLSCDEAHWLPQAYKSAINITDTGIVARNLYLYKIVSCVATIFFAMAKSEILTGGG</sequence>
<dbReference type="KEGG" id="hcb:HCBAA847_0646"/>
<proteinExistence type="predicted"/>
<evidence type="ECO:0000313" key="3">
    <source>
        <dbReference type="Proteomes" id="UP000005755"/>
    </source>
</evidence>
<organism evidence="1 4">
    <name type="scientific">Helicobacter cinaedi CCUG 18818 = ATCC BAA-847</name>
    <dbReference type="NCBI Taxonomy" id="537971"/>
    <lineage>
        <taxon>Bacteria</taxon>
        <taxon>Pseudomonadati</taxon>
        <taxon>Campylobacterota</taxon>
        <taxon>Epsilonproteobacteria</taxon>
        <taxon>Campylobacterales</taxon>
        <taxon>Helicobacteraceae</taxon>
        <taxon>Helicobacter</taxon>
    </lineage>
</organism>
<reference evidence="1 4" key="2">
    <citation type="journal article" date="2012" name="J. Bacteriol.">
        <title>Complete Genome Sequence of Helicobacter cinaedi Type Strain ATCC BAA-847.</title>
        <authorList>
            <person name="Miyoshi-Akiyama T."/>
            <person name="Takeshita N."/>
            <person name="Ohmagari N."/>
            <person name="Kirikae T."/>
        </authorList>
    </citation>
    <scope>NUCLEOTIDE SEQUENCE [LARGE SCALE GENOMIC DNA]</scope>
    <source>
        <strain evidence="1 4">ATCC BAA-847</strain>
    </source>
</reference>
<evidence type="ECO:0000313" key="1">
    <source>
        <dbReference type="EMBL" id="BAM31888.1"/>
    </source>
</evidence>
<dbReference type="EMBL" id="AP012492">
    <property type="protein sequence ID" value="BAM31888.1"/>
    <property type="molecule type" value="Genomic_DNA"/>
</dbReference>
<reference evidence="3" key="4">
    <citation type="journal article" date="2014" name="Genome Announc.">
        <title>Draft genome sequences of six enterohepatic helicobacter species isolated from humans and one from rhesus macaques.</title>
        <authorList>
            <person name="Shen Z."/>
            <person name="Sheh A."/>
            <person name="Young S.K."/>
            <person name="Abouelliel A."/>
            <person name="Ward D.V."/>
            <person name="Earl A.M."/>
            <person name="Fox J.G."/>
        </authorList>
    </citation>
    <scope>NUCLEOTIDE SEQUENCE [LARGE SCALE GENOMIC DNA]</scope>
    <source>
        <strain evidence="3">CCUG 18818</strain>
    </source>
</reference>
<dbReference type="AlphaFoldDB" id="A0AAI8QGN8"/>
<dbReference type="RefSeq" id="WP_002956299.1">
    <property type="nucleotide sequence ID" value="NC_020555.1"/>
</dbReference>
<reference evidence="1" key="3">
    <citation type="submission" date="2012-07" db="EMBL/GenBank/DDBJ databases">
        <authorList>
            <person name="Akiyama T."/>
            <person name="Takeshita N."/>
            <person name="Ohmagari N."/>
            <person name="Kirikae T."/>
        </authorList>
    </citation>
    <scope>NUCLEOTIDE SEQUENCE</scope>
    <source>
        <strain evidence="1">ATCC BAA-847</strain>
    </source>
</reference>
<evidence type="ECO:0000313" key="2">
    <source>
        <dbReference type="EMBL" id="EFR46441.1"/>
    </source>
</evidence>
<gene>
    <name evidence="1" type="ORF">HCBAA847_0646</name>
    <name evidence="2" type="ORF">HCCG_00988</name>
</gene>
<dbReference type="Proteomes" id="UP000005755">
    <property type="component" value="Unassembled WGS sequence"/>
</dbReference>